<evidence type="ECO:0008006" key="9">
    <source>
        <dbReference type="Google" id="ProtNLM"/>
    </source>
</evidence>
<dbReference type="EMBL" id="JANBPT010001035">
    <property type="protein sequence ID" value="KAJ1910557.1"/>
    <property type="molecule type" value="Genomic_DNA"/>
</dbReference>
<dbReference type="InterPro" id="IPR001288">
    <property type="entry name" value="Translation_initiation_fac_3"/>
</dbReference>
<evidence type="ECO:0000256" key="4">
    <source>
        <dbReference type="SAM" id="MobiDB-lite"/>
    </source>
</evidence>
<evidence type="ECO:0000256" key="2">
    <source>
        <dbReference type="ARBA" id="ARBA00022540"/>
    </source>
</evidence>
<evidence type="ECO:0000259" key="5">
    <source>
        <dbReference type="Pfam" id="PF00707"/>
    </source>
</evidence>
<dbReference type="Gene3D" id="3.10.20.80">
    <property type="entry name" value="Translation initiation factor 3 (IF-3), N-terminal domain"/>
    <property type="match status" value="1"/>
</dbReference>
<dbReference type="OrthoDB" id="21573at2759"/>
<evidence type="ECO:0000313" key="8">
    <source>
        <dbReference type="Proteomes" id="UP001150569"/>
    </source>
</evidence>
<dbReference type="GO" id="GO:0003743">
    <property type="term" value="F:translation initiation factor activity"/>
    <property type="evidence" value="ECO:0007669"/>
    <property type="project" value="UniProtKB-KW"/>
</dbReference>
<dbReference type="AlphaFoldDB" id="A0A9W7ZKR0"/>
<feature type="compositionally biased region" description="Polar residues" evidence="4">
    <location>
        <begin position="85"/>
        <end position="95"/>
    </location>
</feature>
<dbReference type="PANTHER" id="PTHR10938:SF0">
    <property type="entry name" value="TRANSLATION INITIATION FACTOR IF-3, MITOCHONDRIAL"/>
    <property type="match status" value="1"/>
</dbReference>
<comment type="caution">
    <text evidence="7">The sequence shown here is derived from an EMBL/GenBank/DDBJ whole genome shotgun (WGS) entry which is preliminary data.</text>
</comment>
<dbReference type="SUPFAM" id="SSF54364">
    <property type="entry name" value="Translation initiation factor IF3, N-terminal domain"/>
    <property type="match status" value="1"/>
</dbReference>
<keyword evidence="8" id="KW-1185">Reference proteome</keyword>
<comment type="similarity">
    <text evidence="1">Belongs to the IF-3 family.</text>
</comment>
<feature type="domain" description="Translation initiation factor 3 N-terminal" evidence="6">
    <location>
        <begin position="220"/>
        <end position="281"/>
    </location>
</feature>
<gene>
    <name evidence="7" type="ORF">IWQ60_010591</name>
</gene>
<dbReference type="InterPro" id="IPR036788">
    <property type="entry name" value="T_IF-3_C_sf"/>
</dbReference>
<evidence type="ECO:0000313" key="7">
    <source>
        <dbReference type="EMBL" id="KAJ1910557.1"/>
    </source>
</evidence>
<dbReference type="GO" id="GO:0070124">
    <property type="term" value="P:mitochondrial translational initiation"/>
    <property type="evidence" value="ECO:0007669"/>
    <property type="project" value="TreeGrafter"/>
</dbReference>
<accession>A0A9W7ZKR0</accession>
<protein>
    <recommendedName>
        <fullName evidence="9">Translation initiation factor IF-3</fullName>
    </recommendedName>
</protein>
<proteinExistence type="inferred from homology"/>
<evidence type="ECO:0000256" key="3">
    <source>
        <dbReference type="ARBA" id="ARBA00022917"/>
    </source>
</evidence>
<feature type="compositionally biased region" description="Gly residues" evidence="4">
    <location>
        <begin position="61"/>
        <end position="78"/>
    </location>
</feature>
<dbReference type="InterPro" id="IPR019814">
    <property type="entry name" value="Translation_initiation_fac_3_N"/>
</dbReference>
<evidence type="ECO:0000259" key="6">
    <source>
        <dbReference type="Pfam" id="PF05198"/>
    </source>
</evidence>
<feature type="compositionally biased region" description="Low complexity" evidence="4">
    <location>
        <begin position="289"/>
        <end position="298"/>
    </location>
</feature>
<sequence length="448" mass="47523">MSAVPAGANATIPLARALSKPSAIGLAISRTTLPAASAVHLQLRLATLPIRRTFYNSPGSGDQGRGGDGNRGSGGWGFNSGQPIGSGSYSNQSTGPRRPLPNFTPRQTNYPYPSSPSSPSSAPSRPPQGGFPSAYGSQSNATSVNGGHYPPSTAAYPPGPVFPSRRPPSGGRGDSGYIPAAGFARHSPSGPGGGGGSSISNRLRAAYKRKDPLDELYVRDEQINVRTITYINAEGQLEGTRTVADVLASINRDMYTLVLVHGASDPPKCRLMSKERLIAEYKSRKGLTKKSTAATTSSDHLDGSKKATGKHAPQHSSSHPAHKTNNHTSSHHGGTQKLLFGSTISDHDLGHKLKHAREFFAKGRSLEVTVVNKGKRGQADQSGQVMQRILDQLAYLSTVKKEPLQEGRNLRATLQPRPNAAKIYARELEEKEEEKMEEVAAEVAATAG</sequence>
<dbReference type="PANTHER" id="PTHR10938">
    <property type="entry name" value="TRANSLATION INITIATION FACTOR IF-3"/>
    <property type="match status" value="1"/>
</dbReference>
<evidence type="ECO:0000256" key="1">
    <source>
        <dbReference type="ARBA" id="ARBA00005439"/>
    </source>
</evidence>
<dbReference type="GO" id="GO:0043022">
    <property type="term" value="F:ribosome binding"/>
    <property type="evidence" value="ECO:0007669"/>
    <property type="project" value="TreeGrafter"/>
</dbReference>
<feature type="compositionally biased region" description="Polar residues" evidence="4">
    <location>
        <begin position="135"/>
        <end position="145"/>
    </location>
</feature>
<feature type="region of interest" description="Disordered" evidence="4">
    <location>
        <begin position="55"/>
        <end position="200"/>
    </location>
</feature>
<dbReference type="SUPFAM" id="SSF55200">
    <property type="entry name" value="Translation initiation factor IF3, C-terminal domain"/>
    <property type="match status" value="1"/>
</dbReference>
<dbReference type="Proteomes" id="UP001150569">
    <property type="component" value="Unassembled WGS sequence"/>
</dbReference>
<keyword evidence="2" id="KW-0396">Initiation factor</keyword>
<dbReference type="InterPro" id="IPR019815">
    <property type="entry name" value="Translation_initiation_fac_3_C"/>
</dbReference>
<feature type="compositionally biased region" description="Low complexity" evidence="4">
    <location>
        <begin position="111"/>
        <end position="123"/>
    </location>
</feature>
<dbReference type="GO" id="GO:0032790">
    <property type="term" value="P:ribosome disassembly"/>
    <property type="evidence" value="ECO:0007669"/>
    <property type="project" value="TreeGrafter"/>
</dbReference>
<dbReference type="Pfam" id="PF05198">
    <property type="entry name" value="IF3_N"/>
    <property type="match status" value="1"/>
</dbReference>
<dbReference type="Gene3D" id="3.30.110.10">
    <property type="entry name" value="Translation initiation factor 3 (IF-3), C-terminal domain"/>
    <property type="match status" value="1"/>
</dbReference>
<name>A0A9W7ZKR0_9FUNG</name>
<feature type="domain" description="Translation initiation factor 3 C-terminal" evidence="5">
    <location>
        <begin position="341"/>
        <end position="416"/>
    </location>
</feature>
<keyword evidence="3" id="KW-0648">Protein biosynthesis</keyword>
<feature type="region of interest" description="Disordered" evidence="4">
    <location>
        <begin position="285"/>
        <end position="338"/>
    </location>
</feature>
<dbReference type="GO" id="GO:0005739">
    <property type="term" value="C:mitochondrion"/>
    <property type="evidence" value="ECO:0007669"/>
    <property type="project" value="TreeGrafter"/>
</dbReference>
<dbReference type="Pfam" id="PF00707">
    <property type="entry name" value="IF3_C"/>
    <property type="match status" value="1"/>
</dbReference>
<reference evidence="7" key="1">
    <citation type="submission" date="2022-07" db="EMBL/GenBank/DDBJ databases">
        <title>Phylogenomic reconstructions and comparative analyses of Kickxellomycotina fungi.</title>
        <authorList>
            <person name="Reynolds N.K."/>
            <person name="Stajich J.E."/>
            <person name="Barry K."/>
            <person name="Grigoriev I.V."/>
            <person name="Crous P."/>
            <person name="Smith M.E."/>
        </authorList>
    </citation>
    <scope>NUCLEOTIDE SEQUENCE</scope>
    <source>
        <strain evidence="7">RSA 861</strain>
    </source>
</reference>
<dbReference type="InterPro" id="IPR036787">
    <property type="entry name" value="T_IF-3_N_sf"/>
</dbReference>
<organism evidence="7 8">
    <name type="scientific">Tieghemiomyces parasiticus</name>
    <dbReference type="NCBI Taxonomy" id="78921"/>
    <lineage>
        <taxon>Eukaryota</taxon>
        <taxon>Fungi</taxon>
        <taxon>Fungi incertae sedis</taxon>
        <taxon>Zoopagomycota</taxon>
        <taxon>Kickxellomycotina</taxon>
        <taxon>Dimargaritomycetes</taxon>
        <taxon>Dimargaritales</taxon>
        <taxon>Dimargaritaceae</taxon>
        <taxon>Tieghemiomyces</taxon>
    </lineage>
</organism>